<dbReference type="PIRSF" id="PIRSF015034">
    <property type="entry name" value="YacH"/>
    <property type="match status" value="1"/>
</dbReference>
<evidence type="ECO:0000313" key="5">
    <source>
        <dbReference type="Proteomes" id="UP000477311"/>
    </source>
</evidence>
<dbReference type="InterPro" id="IPR001943">
    <property type="entry name" value="UVR_dom"/>
</dbReference>
<sequence length="169" mass="18841">MKCCLCKEREATVHLTQIVGDKVQKLDLCEECARNKGVNDPTGFSLADLLLGLSGSEEPEPPAKKGELQCPHCGFTQAEFKKLGRFGCPECYQTFAEGLDDLLKTMHKGTRHVGKVPAAYRGVEDMKKRLERLQQELARAVREENFERAAVLRDEIKQLQARLAAPGGR</sequence>
<evidence type="ECO:0000256" key="2">
    <source>
        <dbReference type="SAM" id="Coils"/>
    </source>
</evidence>
<dbReference type="PROSITE" id="PS50151">
    <property type="entry name" value="UVR"/>
    <property type="match status" value="1"/>
</dbReference>
<dbReference type="GO" id="GO:0008270">
    <property type="term" value="F:zinc ion binding"/>
    <property type="evidence" value="ECO:0007669"/>
    <property type="project" value="TreeGrafter"/>
</dbReference>
<keyword evidence="5" id="KW-1185">Reference proteome</keyword>
<dbReference type="GO" id="GO:1990169">
    <property type="term" value="P:stress response to copper ion"/>
    <property type="evidence" value="ECO:0007669"/>
    <property type="project" value="TreeGrafter"/>
</dbReference>
<dbReference type="Proteomes" id="UP000477311">
    <property type="component" value="Unassembled WGS sequence"/>
</dbReference>
<dbReference type="Pfam" id="PF02151">
    <property type="entry name" value="UVR"/>
    <property type="match status" value="1"/>
</dbReference>
<feature type="domain" description="UVR" evidence="3">
    <location>
        <begin position="127"/>
        <end position="162"/>
    </location>
</feature>
<dbReference type="RefSeq" id="WP_165108342.1">
    <property type="nucleotide sequence ID" value="NZ_JAAKYA010000078.1"/>
</dbReference>
<keyword evidence="1" id="KW-0227">DNA damage</keyword>
<dbReference type="PANTHER" id="PTHR38430:SF1">
    <property type="entry name" value="PROTEIN-ARGININE KINASE ACTIVATOR PROTEIN"/>
    <property type="match status" value="1"/>
</dbReference>
<keyword evidence="1" id="KW-0742">SOS response</keyword>
<dbReference type="GO" id="GO:1990170">
    <property type="term" value="P:stress response to cadmium ion"/>
    <property type="evidence" value="ECO:0007669"/>
    <property type="project" value="TreeGrafter"/>
</dbReference>
<dbReference type="SUPFAM" id="SSF46600">
    <property type="entry name" value="C-terminal UvrC-binding domain of UvrB"/>
    <property type="match status" value="1"/>
</dbReference>
<accession>A0A6M1RXH0</accession>
<dbReference type="PANTHER" id="PTHR38430">
    <property type="entry name" value="PROTEIN-ARGININE KINASE ACTIVATOR PROTEIN"/>
    <property type="match status" value="1"/>
</dbReference>
<dbReference type="InterPro" id="IPR025542">
    <property type="entry name" value="YacH"/>
</dbReference>
<reference evidence="4 5" key="1">
    <citation type="submission" date="2020-02" db="EMBL/GenBank/DDBJ databases">
        <title>Draft genome sequence of Limisphaera ngatamarikiensis NGM72.4T, a thermophilic Verrucomicrobia grouped in subdivision 3.</title>
        <authorList>
            <person name="Carere C.R."/>
            <person name="Steen J."/>
            <person name="Hugenholtz P."/>
            <person name="Stott M.B."/>
        </authorList>
    </citation>
    <scope>NUCLEOTIDE SEQUENCE [LARGE SCALE GENOMIC DNA]</scope>
    <source>
        <strain evidence="4 5">NGM72.4</strain>
    </source>
</reference>
<dbReference type="GO" id="GO:0050897">
    <property type="term" value="F:cobalt ion binding"/>
    <property type="evidence" value="ECO:0007669"/>
    <property type="project" value="TreeGrafter"/>
</dbReference>
<feature type="coiled-coil region" evidence="2">
    <location>
        <begin position="123"/>
        <end position="162"/>
    </location>
</feature>
<protein>
    <submittedName>
        <fullName evidence="4">Excinuclease ABC subunit B</fullName>
    </submittedName>
</protein>
<proteinExistence type="predicted"/>
<evidence type="ECO:0000256" key="1">
    <source>
        <dbReference type="ARBA" id="ARBA00023236"/>
    </source>
</evidence>
<organism evidence="4 5">
    <name type="scientific">Limisphaera ngatamarikiensis</name>
    <dbReference type="NCBI Taxonomy" id="1324935"/>
    <lineage>
        <taxon>Bacteria</taxon>
        <taxon>Pseudomonadati</taxon>
        <taxon>Verrucomicrobiota</taxon>
        <taxon>Verrucomicrobiia</taxon>
        <taxon>Limisphaerales</taxon>
        <taxon>Limisphaeraceae</taxon>
        <taxon>Limisphaera</taxon>
    </lineage>
</organism>
<dbReference type="EMBL" id="JAAKYA010000078">
    <property type="protein sequence ID" value="NGO40024.1"/>
    <property type="molecule type" value="Genomic_DNA"/>
</dbReference>
<comment type="caution">
    <text evidence="4">The sequence shown here is derived from an EMBL/GenBank/DDBJ whole genome shotgun (WGS) entry which is preliminary data.</text>
</comment>
<dbReference type="Gene3D" id="4.10.860.10">
    <property type="entry name" value="UVR domain"/>
    <property type="match status" value="1"/>
</dbReference>
<dbReference type="AlphaFoldDB" id="A0A6M1RXH0"/>
<gene>
    <name evidence="4" type="ORF">G4L39_11565</name>
</gene>
<dbReference type="GO" id="GO:0009432">
    <property type="term" value="P:SOS response"/>
    <property type="evidence" value="ECO:0007669"/>
    <property type="project" value="UniProtKB-KW"/>
</dbReference>
<evidence type="ECO:0000259" key="3">
    <source>
        <dbReference type="PROSITE" id="PS50151"/>
    </source>
</evidence>
<dbReference type="GO" id="GO:0005507">
    <property type="term" value="F:copper ion binding"/>
    <property type="evidence" value="ECO:0007669"/>
    <property type="project" value="TreeGrafter"/>
</dbReference>
<evidence type="ECO:0000313" key="4">
    <source>
        <dbReference type="EMBL" id="NGO40024.1"/>
    </source>
</evidence>
<dbReference type="GO" id="GO:0046870">
    <property type="term" value="F:cadmium ion binding"/>
    <property type="evidence" value="ECO:0007669"/>
    <property type="project" value="TreeGrafter"/>
</dbReference>
<keyword evidence="2" id="KW-0175">Coiled coil</keyword>
<dbReference type="InterPro" id="IPR036876">
    <property type="entry name" value="UVR_dom_sf"/>
</dbReference>
<name>A0A6M1RXH0_9BACT</name>